<comment type="caution">
    <text evidence="3">The sequence shown here is derived from an EMBL/GenBank/DDBJ whole genome shotgun (WGS) entry which is preliminary data.</text>
</comment>
<dbReference type="InterPro" id="IPR011032">
    <property type="entry name" value="GroES-like_sf"/>
</dbReference>
<proteinExistence type="predicted"/>
<protein>
    <recommendedName>
        <fullName evidence="2">Alcohol dehydrogenase-like N-terminal domain-containing protein</fullName>
    </recommendedName>
</protein>
<dbReference type="PANTHER" id="PTHR43677:SF4">
    <property type="entry name" value="QUINONE OXIDOREDUCTASE-LIKE PROTEIN 2"/>
    <property type="match status" value="1"/>
</dbReference>
<feature type="domain" description="Alcohol dehydrogenase-like N-terminal" evidence="2">
    <location>
        <begin position="112"/>
        <end position="158"/>
    </location>
</feature>
<keyword evidence="4" id="KW-1185">Reference proteome</keyword>
<feature type="region of interest" description="Disordered" evidence="1">
    <location>
        <begin position="87"/>
        <end position="111"/>
    </location>
</feature>
<dbReference type="InterPro" id="IPR013154">
    <property type="entry name" value="ADH-like_N"/>
</dbReference>
<evidence type="ECO:0000313" key="4">
    <source>
        <dbReference type="Proteomes" id="UP001500967"/>
    </source>
</evidence>
<dbReference type="PANTHER" id="PTHR43677">
    <property type="entry name" value="SHORT-CHAIN DEHYDROGENASE/REDUCTASE"/>
    <property type="match status" value="1"/>
</dbReference>
<name>A0ABN0V2M0_9ACTN</name>
<dbReference type="Proteomes" id="UP001500967">
    <property type="component" value="Unassembled WGS sequence"/>
</dbReference>
<organism evidence="3 4">
    <name type="scientific">Cryptosporangium japonicum</name>
    <dbReference type="NCBI Taxonomy" id="80872"/>
    <lineage>
        <taxon>Bacteria</taxon>
        <taxon>Bacillati</taxon>
        <taxon>Actinomycetota</taxon>
        <taxon>Actinomycetes</taxon>
        <taxon>Cryptosporangiales</taxon>
        <taxon>Cryptosporangiaceae</taxon>
        <taxon>Cryptosporangium</taxon>
    </lineage>
</organism>
<reference evidence="3 4" key="1">
    <citation type="journal article" date="2019" name="Int. J. Syst. Evol. Microbiol.">
        <title>The Global Catalogue of Microorganisms (GCM) 10K type strain sequencing project: providing services to taxonomists for standard genome sequencing and annotation.</title>
        <authorList>
            <consortium name="The Broad Institute Genomics Platform"/>
            <consortium name="The Broad Institute Genome Sequencing Center for Infectious Disease"/>
            <person name="Wu L."/>
            <person name="Ma J."/>
        </authorList>
    </citation>
    <scope>NUCLEOTIDE SEQUENCE [LARGE SCALE GENOMIC DNA]</scope>
    <source>
        <strain evidence="3 4">JCM 10425</strain>
    </source>
</reference>
<evidence type="ECO:0000256" key="1">
    <source>
        <dbReference type="SAM" id="MobiDB-lite"/>
    </source>
</evidence>
<sequence>MNAPWIEAEHTVQPRPASGGRGRPVRGAGPGHRRPEQQQVPVRFGDRPRPERAEHGTQTFLRRAAGGAGGRALQCVADRVEIVGDQRGPVGEVTGPDTLTIDDRDLPPPGTRDAVVRVEAAGVMAAEVRMAMGRYPGQPALPFVPGYDLVGTVVEAGVPASGSASRR</sequence>
<dbReference type="InterPro" id="IPR051397">
    <property type="entry name" value="Zn-ADH-like_protein"/>
</dbReference>
<dbReference type="SUPFAM" id="SSF50129">
    <property type="entry name" value="GroES-like"/>
    <property type="match status" value="1"/>
</dbReference>
<gene>
    <name evidence="3" type="ORF">GCM10009539_68880</name>
</gene>
<dbReference type="EMBL" id="BAAAGX010000031">
    <property type="protein sequence ID" value="GAA0271767.1"/>
    <property type="molecule type" value="Genomic_DNA"/>
</dbReference>
<feature type="region of interest" description="Disordered" evidence="1">
    <location>
        <begin position="1"/>
        <end position="58"/>
    </location>
</feature>
<evidence type="ECO:0000313" key="3">
    <source>
        <dbReference type="EMBL" id="GAA0271767.1"/>
    </source>
</evidence>
<dbReference type="Gene3D" id="3.90.180.10">
    <property type="entry name" value="Medium-chain alcohol dehydrogenases, catalytic domain"/>
    <property type="match status" value="1"/>
</dbReference>
<evidence type="ECO:0000259" key="2">
    <source>
        <dbReference type="Pfam" id="PF08240"/>
    </source>
</evidence>
<dbReference type="Pfam" id="PF08240">
    <property type="entry name" value="ADH_N"/>
    <property type="match status" value="1"/>
</dbReference>
<accession>A0ABN0V2M0</accession>
<feature type="compositionally biased region" description="Basic and acidic residues" evidence="1">
    <location>
        <begin position="44"/>
        <end position="55"/>
    </location>
</feature>